<dbReference type="Proteomes" id="UP000886047">
    <property type="component" value="Unassembled WGS sequence"/>
</dbReference>
<evidence type="ECO:0000313" key="3">
    <source>
        <dbReference type="EMBL" id="HDR52041.1"/>
    </source>
</evidence>
<feature type="chain" id="PRO_5032996778" evidence="2">
    <location>
        <begin position="24"/>
        <end position="67"/>
    </location>
</feature>
<comment type="caution">
    <text evidence="3">The sequence shown here is derived from an EMBL/GenBank/DDBJ whole genome shotgun (WGS) entry which is preliminary data.</text>
</comment>
<organism evidence="3">
    <name type="scientific">Mariniphaga anaerophila</name>
    <dbReference type="NCBI Taxonomy" id="1484053"/>
    <lineage>
        <taxon>Bacteria</taxon>
        <taxon>Pseudomonadati</taxon>
        <taxon>Bacteroidota</taxon>
        <taxon>Bacteroidia</taxon>
        <taxon>Marinilabiliales</taxon>
        <taxon>Prolixibacteraceae</taxon>
        <taxon>Mariniphaga</taxon>
    </lineage>
</organism>
<proteinExistence type="predicted"/>
<feature type="signal peptide" evidence="2">
    <location>
        <begin position="1"/>
        <end position="23"/>
    </location>
</feature>
<accession>A0A831PRJ4</accession>
<evidence type="ECO:0000256" key="1">
    <source>
        <dbReference type="SAM" id="MobiDB-lite"/>
    </source>
</evidence>
<feature type="compositionally biased region" description="Basic and acidic residues" evidence="1">
    <location>
        <begin position="47"/>
        <end position="60"/>
    </location>
</feature>
<keyword evidence="2" id="KW-0732">Signal</keyword>
<gene>
    <name evidence="3" type="ORF">ENN90_10570</name>
</gene>
<dbReference type="AlphaFoldDB" id="A0A831PRJ4"/>
<reference evidence="3" key="1">
    <citation type="journal article" date="2020" name="mSystems">
        <title>Genome- and Community-Level Interaction Insights into Carbon Utilization and Element Cycling Functions of Hydrothermarchaeota in Hydrothermal Sediment.</title>
        <authorList>
            <person name="Zhou Z."/>
            <person name="Liu Y."/>
            <person name="Xu W."/>
            <person name="Pan J."/>
            <person name="Luo Z.H."/>
            <person name="Li M."/>
        </authorList>
    </citation>
    <scope>NUCLEOTIDE SEQUENCE [LARGE SCALE GENOMIC DNA]</scope>
    <source>
        <strain evidence="3">SpSt-1217</strain>
    </source>
</reference>
<protein>
    <submittedName>
        <fullName evidence="3">Uncharacterized protein</fullName>
    </submittedName>
</protein>
<sequence>MKKLLLIFAIATIYAVSVSSVKATVNMKEESKITIVADSDDQVNTPEEDKKKDKKKENVKAKTAASG</sequence>
<feature type="region of interest" description="Disordered" evidence="1">
    <location>
        <begin position="38"/>
        <end position="67"/>
    </location>
</feature>
<name>A0A831PRJ4_9BACT</name>
<feature type="non-terminal residue" evidence="3">
    <location>
        <position position="67"/>
    </location>
</feature>
<evidence type="ECO:0000256" key="2">
    <source>
        <dbReference type="SAM" id="SignalP"/>
    </source>
</evidence>
<dbReference type="EMBL" id="DSDK01000577">
    <property type="protein sequence ID" value="HDR52041.1"/>
    <property type="molecule type" value="Genomic_DNA"/>
</dbReference>